<name>A0A0T5YWA2_9GAMM</name>
<evidence type="ECO:0000256" key="1">
    <source>
        <dbReference type="ARBA" id="ARBA00004196"/>
    </source>
</evidence>
<dbReference type="CDD" id="cd08505">
    <property type="entry name" value="PBP2_NikA_DppA_OppA_like_18"/>
    <property type="match status" value="1"/>
</dbReference>
<evidence type="ECO:0000313" key="10">
    <source>
        <dbReference type="Proteomes" id="UP000051634"/>
    </source>
</evidence>
<dbReference type="RefSeq" id="WP_057954953.1">
    <property type="nucleotide sequence ID" value="NZ_KQ556866.1"/>
</dbReference>
<comment type="subcellular location">
    <subcellularLocation>
        <location evidence="1">Cell envelope</location>
    </subcellularLocation>
</comment>
<dbReference type="GO" id="GO:0015833">
    <property type="term" value="P:peptide transport"/>
    <property type="evidence" value="ECO:0007669"/>
    <property type="project" value="TreeGrafter"/>
</dbReference>
<keyword evidence="10" id="KW-1185">Reference proteome</keyword>
<feature type="transmembrane region" description="Helical" evidence="5">
    <location>
        <begin position="699"/>
        <end position="721"/>
    </location>
</feature>
<sequence length="730" mass="83719">MQRSAWQWQWGWIGIALSLLLSLSGCGENPWNSPYRSGDAAAPVLYSSFSERPKHLDPARSYSSNEYAFIAQIYEPPLQYHFLKRPYQLIALTADGMPQVSYFDAAGRELSPDTPAEQVAFSLYTVRIQPGIRYQPHPLFATDESGAYRYHQLSEAQLEQIHTLDDFAESGSRELTAADYIYQIKRLAFSRFHSPIAGNMGEYIVGFNALTKRLREEEHRLKQETGQDRPYLDLREFEMAGLKQLDRYTYTIRIKGKYPQLLYWMAMPFFAPMPWEADRFYAQPGLWQRNIKLDWYPVGTGPFMLAENNPNLRMVLARNPNFHGERYPNEGEPEDRAAGLLDDAGRSLPLVERAVYSLEKETIPYWNKFLQGYYDTSGISSDSFDQAVQFSDQGDVGLTDAMREKGIQLTTAVQSSTYYFGFNMRDSVVGGDSERARLLRRAIAIAADYEEFISIFANGRGVPAQGPIPQGIYGHRPGVAGHNPYVYEVRDGKIRRRPIEQAKALMAQAGYPGGRDPQTGKPLVLNYDVVATGPDDKARMNWWRKQFAKLGIQLVVRSSDYNRFQEKMRKGTAQMFSWGWNADYPDPENFLFLLYGPNAKVKGEGENAANYENPEFDRLFNQMKNMDNGPERLAIIDLMVELLRREGPWLWGYHPKAFSLHHAWYHNVKPNLMANNTLKYKRLEPARRVESQRAWNPPVLWPVITGLLILLISLVPAVVLFRQRERSAAR</sequence>
<evidence type="ECO:0000256" key="4">
    <source>
        <dbReference type="ARBA" id="ARBA00022729"/>
    </source>
</evidence>
<dbReference type="EMBL" id="LDXT01000090">
    <property type="protein sequence ID" value="KRT54510.1"/>
    <property type="molecule type" value="Genomic_DNA"/>
</dbReference>
<dbReference type="InterPro" id="IPR000914">
    <property type="entry name" value="SBP_5_dom"/>
</dbReference>
<dbReference type="PANTHER" id="PTHR30290:SF10">
    <property type="entry name" value="PERIPLASMIC OLIGOPEPTIDE-BINDING PROTEIN-RELATED"/>
    <property type="match status" value="1"/>
</dbReference>
<comment type="similarity">
    <text evidence="2">Belongs to the bacterial solute-binding protein 5 family.</text>
</comment>
<dbReference type="PROSITE" id="PS51257">
    <property type="entry name" value="PROKAR_LIPOPROTEIN"/>
    <property type="match status" value="1"/>
</dbReference>
<dbReference type="AlphaFoldDB" id="A0A0T5YWA2"/>
<evidence type="ECO:0000259" key="6">
    <source>
        <dbReference type="Pfam" id="PF00496"/>
    </source>
</evidence>
<dbReference type="Proteomes" id="UP000051276">
    <property type="component" value="Unassembled WGS sequence"/>
</dbReference>
<dbReference type="Proteomes" id="UP000051634">
    <property type="component" value="Unassembled WGS sequence"/>
</dbReference>
<dbReference type="PATRIC" id="fig|54398.3.peg.1142"/>
<dbReference type="STRING" id="54398.Ga0074115_10736"/>
<keyword evidence="4" id="KW-0732">Signal</keyword>
<reference evidence="9 10" key="1">
    <citation type="submission" date="2015-11" db="EMBL/GenBank/DDBJ databases">
        <title>The genome of Candidatus Endoriftia persephone in Ridgeia piscesae and population structure of the North Eastern Pacific vestimentiferan symbionts.</title>
        <authorList>
            <person name="Perez M."/>
            <person name="Juniper K.S."/>
        </authorList>
    </citation>
    <scope>NUCLEOTIDE SEQUENCE [LARGE SCALE GENOMIC DNA]</scope>
    <source>
        <strain evidence="8">Ind10</strain>
        <strain evidence="7">Ind11</strain>
    </source>
</reference>
<dbReference type="InterPro" id="IPR039424">
    <property type="entry name" value="SBP_5"/>
</dbReference>
<organism evidence="7 10">
    <name type="scientific">endosymbiont of Ridgeia piscesae</name>
    <dbReference type="NCBI Taxonomy" id="54398"/>
    <lineage>
        <taxon>Bacteria</taxon>
        <taxon>Pseudomonadati</taxon>
        <taxon>Pseudomonadota</taxon>
        <taxon>Gammaproteobacteria</taxon>
        <taxon>sulfur-oxidizing symbionts</taxon>
    </lineage>
</organism>
<dbReference type="GO" id="GO:1904680">
    <property type="term" value="F:peptide transmembrane transporter activity"/>
    <property type="evidence" value="ECO:0007669"/>
    <property type="project" value="TreeGrafter"/>
</dbReference>
<comment type="caution">
    <text evidence="7">The sequence shown here is derived from an EMBL/GenBank/DDBJ whole genome shotgun (WGS) entry which is preliminary data.</text>
</comment>
<keyword evidence="3" id="KW-0813">Transport</keyword>
<dbReference type="Gene3D" id="3.10.105.10">
    <property type="entry name" value="Dipeptide-binding Protein, Domain 3"/>
    <property type="match status" value="1"/>
</dbReference>
<keyword evidence="5" id="KW-0472">Membrane</keyword>
<accession>A0A0T5YWA2</accession>
<dbReference type="EMBL" id="LMXI01000195">
    <property type="protein sequence ID" value="KRT59173.1"/>
    <property type="molecule type" value="Genomic_DNA"/>
</dbReference>
<evidence type="ECO:0000313" key="9">
    <source>
        <dbReference type="Proteomes" id="UP000051276"/>
    </source>
</evidence>
<evidence type="ECO:0000313" key="8">
    <source>
        <dbReference type="EMBL" id="KRT59173.1"/>
    </source>
</evidence>
<gene>
    <name evidence="7" type="ORF">Ga0074115_10736</name>
    <name evidence="8" type="ORF">Ga0076813_14994</name>
</gene>
<dbReference type="Pfam" id="PF00496">
    <property type="entry name" value="SBP_bac_5"/>
    <property type="match status" value="1"/>
</dbReference>
<keyword evidence="5" id="KW-0812">Transmembrane</keyword>
<dbReference type="GO" id="GO:0030313">
    <property type="term" value="C:cell envelope"/>
    <property type="evidence" value="ECO:0007669"/>
    <property type="project" value="UniProtKB-SubCell"/>
</dbReference>
<keyword evidence="5" id="KW-1133">Transmembrane helix</keyword>
<feature type="domain" description="Solute-binding protein family 5" evidence="6">
    <location>
        <begin position="174"/>
        <end position="599"/>
    </location>
</feature>
<evidence type="ECO:0000313" key="7">
    <source>
        <dbReference type="EMBL" id="KRT54510.1"/>
    </source>
</evidence>
<dbReference type="PANTHER" id="PTHR30290">
    <property type="entry name" value="PERIPLASMIC BINDING COMPONENT OF ABC TRANSPORTER"/>
    <property type="match status" value="1"/>
</dbReference>
<proteinExistence type="inferred from homology"/>
<dbReference type="Gene3D" id="3.40.190.10">
    <property type="entry name" value="Periplasmic binding protein-like II"/>
    <property type="match status" value="1"/>
</dbReference>
<protein>
    <submittedName>
        <fullName evidence="7">ABC-type oligopeptide transport system, periplasmic component</fullName>
    </submittedName>
    <submittedName>
        <fullName evidence="8">ABC-type oligopeptide transport system, substrate-binding protein</fullName>
    </submittedName>
</protein>
<dbReference type="SUPFAM" id="SSF53850">
    <property type="entry name" value="Periplasmic binding protein-like II"/>
    <property type="match status" value="1"/>
</dbReference>
<evidence type="ECO:0000256" key="5">
    <source>
        <dbReference type="SAM" id="Phobius"/>
    </source>
</evidence>
<evidence type="ECO:0000256" key="2">
    <source>
        <dbReference type="ARBA" id="ARBA00005695"/>
    </source>
</evidence>
<evidence type="ECO:0000256" key="3">
    <source>
        <dbReference type="ARBA" id="ARBA00022448"/>
    </source>
</evidence>